<accession>A0ABP1PQC5</accession>
<sequence>MISNLTKKIIGLRIKTMVYTSLGSHFNWDTLKEEMTLTNNYHNWNLTLMMSYNIIFPIVMTMHLISKLYDEEGIGSGAAIGSYVVGWAEVLTVGLLFGFEYRIMQYRKHFVFLTNQMFQYSKKIEDLLTEKNIQLHDSHLKVIRTAELVMLFTAIVSLFIPIGFGASFCNALEPTHILVKEVLEVDVKMSLQHFPFVLLIVLIVSLPANAAFLLIMIGICNYTLAHICISSLNPISVEQRITRVHKNHQHSKCMIEYVVTTENFGDMDDTTMLDMYRIQQLFNKLLNEFFGSIIIAFNHVTCMGVLVFFCFIVIKHSQEIANAGIIVIVAVVAAIMATLIAEWYEAQVAGNIYEVSHEFVGKVRRITGRNSGAHKRVASCPSISFDLARPFFSVDKHTFLQFVYQGLDFLTTLLLM</sequence>
<feature type="transmembrane region" description="Helical" evidence="1">
    <location>
        <begin position="77"/>
        <end position="99"/>
    </location>
</feature>
<keyword evidence="1" id="KW-0472">Membrane</keyword>
<protein>
    <recommendedName>
        <fullName evidence="4">Odorant receptor</fullName>
    </recommendedName>
</protein>
<feature type="transmembrane region" description="Helical" evidence="1">
    <location>
        <begin position="289"/>
        <end position="314"/>
    </location>
</feature>
<proteinExistence type="predicted"/>
<comment type="caution">
    <text evidence="2">The sequence shown here is derived from an EMBL/GenBank/DDBJ whole genome shotgun (WGS) entry which is preliminary data.</text>
</comment>
<organism evidence="2 3">
    <name type="scientific">Orchesella dallaii</name>
    <dbReference type="NCBI Taxonomy" id="48710"/>
    <lineage>
        <taxon>Eukaryota</taxon>
        <taxon>Metazoa</taxon>
        <taxon>Ecdysozoa</taxon>
        <taxon>Arthropoda</taxon>
        <taxon>Hexapoda</taxon>
        <taxon>Collembola</taxon>
        <taxon>Entomobryomorpha</taxon>
        <taxon>Entomobryoidea</taxon>
        <taxon>Orchesellidae</taxon>
        <taxon>Orchesellinae</taxon>
        <taxon>Orchesella</taxon>
    </lineage>
</organism>
<feature type="transmembrane region" description="Helical" evidence="1">
    <location>
        <begin position="320"/>
        <end position="341"/>
    </location>
</feature>
<evidence type="ECO:0008006" key="4">
    <source>
        <dbReference type="Google" id="ProtNLM"/>
    </source>
</evidence>
<evidence type="ECO:0000313" key="2">
    <source>
        <dbReference type="EMBL" id="CAL8070981.1"/>
    </source>
</evidence>
<feature type="transmembrane region" description="Helical" evidence="1">
    <location>
        <begin position="44"/>
        <end position="65"/>
    </location>
</feature>
<dbReference type="Proteomes" id="UP001642540">
    <property type="component" value="Unassembled WGS sequence"/>
</dbReference>
<keyword evidence="3" id="KW-1185">Reference proteome</keyword>
<feature type="transmembrane region" description="Helical" evidence="1">
    <location>
        <begin position="148"/>
        <end position="168"/>
    </location>
</feature>
<keyword evidence="1" id="KW-0812">Transmembrane</keyword>
<feature type="transmembrane region" description="Helical" evidence="1">
    <location>
        <begin position="196"/>
        <end position="224"/>
    </location>
</feature>
<evidence type="ECO:0000256" key="1">
    <source>
        <dbReference type="SAM" id="Phobius"/>
    </source>
</evidence>
<dbReference type="EMBL" id="CAXLJM020000004">
    <property type="protein sequence ID" value="CAL8070981.1"/>
    <property type="molecule type" value="Genomic_DNA"/>
</dbReference>
<evidence type="ECO:0000313" key="3">
    <source>
        <dbReference type="Proteomes" id="UP001642540"/>
    </source>
</evidence>
<gene>
    <name evidence="2" type="ORF">ODALV1_LOCUS1508</name>
</gene>
<keyword evidence="1" id="KW-1133">Transmembrane helix</keyword>
<name>A0ABP1PQC5_9HEXA</name>
<reference evidence="2 3" key="1">
    <citation type="submission" date="2024-08" db="EMBL/GenBank/DDBJ databases">
        <authorList>
            <person name="Cucini C."/>
            <person name="Frati F."/>
        </authorList>
    </citation>
    <scope>NUCLEOTIDE SEQUENCE [LARGE SCALE GENOMIC DNA]</scope>
</reference>